<dbReference type="InParanoid" id="C5XSR0"/>
<protein>
    <submittedName>
        <fullName evidence="1">Uncharacterized protein</fullName>
    </submittedName>
</protein>
<proteinExistence type="predicted"/>
<dbReference type="Gramene" id="EES05838">
    <property type="protein sequence ID" value="EES05838"/>
    <property type="gene ID" value="SORBI_3004G305500"/>
</dbReference>
<sequence length="102" mass="11600">MSCFWRFGRLDRQNGATCSGCSAWVPFVVADVLRSQISIGVDQCGFSKCRGCLAWPGMPGFCINRTEIKLLQKKKLIFYRCLCNSNCNDLPQSRSLYKYKLT</sequence>
<evidence type="ECO:0000313" key="2">
    <source>
        <dbReference type="Proteomes" id="UP000000768"/>
    </source>
</evidence>
<accession>C5XSR0</accession>
<evidence type="ECO:0000313" key="1">
    <source>
        <dbReference type="EMBL" id="EES05838.2"/>
    </source>
</evidence>
<organism evidence="1 2">
    <name type="scientific">Sorghum bicolor</name>
    <name type="common">Sorghum</name>
    <name type="synonym">Sorghum vulgare</name>
    <dbReference type="NCBI Taxonomy" id="4558"/>
    <lineage>
        <taxon>Eukaryota</taxon>
        <taxon>Viridiplantae</taxon>
        <taxon>Streptophyta</taxon>
        <taxon>Embryophyta</taxon>
        <taxon>Tracheophyta</taxon>
        <taxon>Spermatophyta</taxon>
        <taxon>Magnoliopsida</taxon>
        <taxon>Liliopsida</taxon>
        <taxon>Poales</taxon>
        <taxon>Poaceae</taxon>
        <taxon>PACMAD clade</taxon>
        <taxon>Panicoideae</taxon>
        <taxon>Andropogonodae</taxon>
        <taxon>Andropogoneae</taxon>
        <taxon>Sorghinae</taxon>
        <taxon>Sorghum</taxon>
    </lineage>
</organism>
<gene>
    <name evidence="1" type="ORF">SORBI_3004G305500</name>
</gene>
<reference evidence="2" key="2">
    <citation type="journal article" date="2018" name="Plant J.">
        <title>The Sorghum bicolor reference genome: improved assembly, gene annotations, a transcriptome atlas, and signatures of genome organization.</title>
        <authorList>
            <person name="McCormick R.F."/>
            <person name="Truong S.K."/>
            <person name="Sreedasyam A."/>
            <person name="Jenkins J."/>
            <person name="Shu S."/>
            <person name="Sims D."/>
            <person name="Kennedy M."/>
            <person name="Amirebrahimi M."/>
            <person name="Weers B.D."/>
            <person name="McKinley B."/>
            <person name="Mattison A."/>
            <person name="Morishige D.T."/>
            <person name="Grimwood J."/>
            <person name="Schmutz J."/>
            <person name="Mullet J.E."/>
        </authorList>
    </citation>
    <scope>NUCLEOTIDE SEQUENCE [LARGE SCALE GENOMIC DNA]</scope>
    <source>
        <strain evidence="2">cv. BTx623</strain>
    </source>
</reference>
<keyword evidence="2" id="KW-1185">Reference proteome</keyword>
<dbReference type="EMBL" id="CM000763">
    <property type="protein sequence ID" value="EES05838.2"/>
    <property type="molecule type" value="Genomic_DNA"/>
</dbReference>
<dbReference type="KEGG" id="sbi:8078899"/>
<name>C5XSR0_SORBI</name>
<dbReference type="Proteomes" id="UP000000768">
    <property type="component" value="Chromosome 4"/>
</dbReference>
<dbReference type="HOGENOM" id="CLU_000288_62_3_1"/>
<dbReference type="AlphaFoldDB" id="C5XSR0"/>
<reference evidence="1 2" key="1">
    <citation type="journal article" date="2009" name="Nature">
        <title>The Sorghum bicolor genome and the diversification of grasses.</title>
        <authorList>
            <person name="Paterson A.H."/>
            <person name="Bowers J.E."/>
            <person name="Bruggmann R."/>
            <person name="Dubchak I."/>
            <person name="Grimwood J."/>
            <person name="Gundlach H."/>
            <person name="Haberer G."/>
            <person name="Hellsten U."/>
            <person name="Mitros T."/>
            <person name="Poliakov A."/>
            <person name="Schmutz J."/>
            <person name="Spannagl M."/>
            <person name="Tang H."/>
            <person name="Wang X."/>
            <person name="Wicker T."/>
            <person name="Bharti A.K."/>
            <person name="Chapman J."/>
            <person name="Feltus F.A."/>
            <person name="Gowik U."/>
            <person name="Grigoriev I.V."/>
            <person name="Lyons E."/>
            <person name="Maher C.A."/>
            <person name="Martis M."/>
            <person name="Narechania A."/>
            <person name="Otillar R.P."/>
            <person name="Penning B.W."/>
            <person name="Salamov A.A."/>
            <person name="Wang Y."/>
            <person name="Zhang L."/>
            <person name="Carpita N.C."/>
            <person name="Freeling M."/>
            <person name="Gingle A.R."/>
            <person name="Hash C.T."/>
            <person name="Keller B."/>
            <person name="Klein P."/>
            <person name="Kresovich S."/>
            <person name="McCann M.C."/>
            <person name="Ming R."/>
            <person name="Peterson D.G."/>
            <person name="Mehboob-ur-Rahman"/>
            <person name="Ware D."/>
            <person name="Westhoff P."/>
            <person name="Mayer K.F."/>
            <person name="Messing J."/>
            <person name="Rokhsar D.S."/>
        </authorList>
    </citation>
    <scope>NUCLEOTIDE SEQUENCE [LARGE SCALE GENOMIC DNA]</scope>
    <source>
        <strain evidence="2">cv. BTx623</strain>
    </source>
</reference>